<keyword evidence="1 5" id="KW-0489">Methyltransferase</keyword>
<dbReference type="RefSeq" id="WP_183334374.1">
    <property type="nucleotide sequence ID" value="NZ_BMHX01000004.1"/>
</dbReference>
<dbReference type="PRINTS" id="PR02008">
    <property type="entry name" value="RCMTFAMILY"/>
</dbReference>
<sequence>MTPAARIAAAIEVLSDIQTRRRPAPDALKDWGLARRFAGSKDRAAVASLVYDALRCRASAAFLMGADTPRAIVLGMLVRLRRLDATALAGLFSGERHAPAPLTEKETLRLASLPSLDDAPAPVAGDFPEWLAPSLTAAFGDATVDEMQAMVARAPLDIRVNTLKTHREALAEELAHFSPRQTPHSADGLRFAVGEDGRGPTLQSEPSFLDGRFEIQDEGSQLAARLTLAQAGERIVDLCAGAGGKTLALAALMRNDGALFATDVDTRRLVPLHGRLARSGATLVEVRSPKGRYDPARPDPLADLAGSIDCVVVDAPCTGSGTWRRNPDAKWRLRPGALAERRKEQATVLDRAARLVRPGGRIAYITCSLLPEENDGAVSAFLARHAGFAVVPGAEVLAAAGLAAVPHRWTDAGVLLTPRTTGTDGFFIAVLRRS</sequence>
<protein>
    <submittedName>
        <fullName evidence="7">16S rRNA (Cytosine967-C5)-methyltransferase</fullName>
        <ecNumber evidence="7">2.1.1.176</ecNumber>
    </submittedName>
</protein>
<evidence type="ECO:0000259" key="6">
    <source>
        <dbReference type="PROSITE" id="PS51686"/>
    </source>
</evidence>
<organism evidence="7 8">
    <name type="scientific">Chelatococcus composti</name>
    <dbReference type="NCBI Taxonomy" id="1743235"/>
    <lineage>
        <taxon>Bacteria</taxon>
        <taxon>Pseudomonadati</taxon>
        <taxon>Pseudomonadota</taxon>
        <taxon>Alphaproteobacteria</taxon>
        <taxon>Hyphomicrobiales</taxon>
        <taxon>Chelatococcaceae</taxon>
        <taxon>Chelatococcus</taxon>
    </lineage>
</organism>
<dbReference type="GO" id="GO:0008173">
    <property type="term" value="F:RNA methyltransferase activity"/>
    <property type="evidence" value="ECO:0007669"/>
    <property type="project" value="InterPro"/>
</dbReference>
<dbReference type="InterPro" id="IPR001678">
    <property type="entry name" value="MeTrfase_RsmB-F_NOP2_dom"/>
</dbReference>
<dbReference type="Proteomes" id="UP000588017">
    <property type="component" value="Unassembled WGS sequence"/>
</dbReference>
<feature type="binding site" evidence="5">
    <location>
        <position position="314"/>
    </location>
    <ligand>
        <name>S-adenosyl-L-methionine</name>
        <dbReference type="ChEBI" id="CHEBI:59789"/>
    </ligand>
</feature>
<comment type="caution">
    <text evidence="7">The sequence shown here is derived from an EMBL/GenBank/DDBJ whole genome shotgun (WGS) entry which is preliminary data.</text>
</comment>
<comment type="caution">
    <text evidence="5">Lacks conserved residue(s) required for the propagation of feature annotation.</text>
</comment>
<dbReference type="InterPro" id="IPR054728">
    <property type="entry name" value="RsmB-like_ferredoxin"/>
</dbReference>
<keyword evidence="8" id="KW-1185">Reference proteome</keyword>
<dbReference type="PANTHER" id="PTHR22807">
    <property type="entry name" value="NOP2 YEAST -RELATED NOL1/NOP2/FMU SUN DOMAIN-CONTAINING"/>
    <property type="match status" value="1"/>
</dbReference>
<evidence type="ECO:0000256" key="3">
    <source>
        <dbReference type="ARBA" id="ARBA00022691"/>
    </source>
</evidence>
<keyword evidence="4 5" id="KW-0694">RNA-binding</keyword>
<dbReference type="InterPro" id="IPR023267">
    <property type="entry name" value="RCMT"/>
</dbReference>
<name>A0A841K6Q3_9HYPH</name>
<reference evidence="7 8" key="1">
    <citation type="submission" date="2020-08" db="EMBL/GenBank/DDBJ databases">
        <title>Genomic Encyclopedia of Type Strains, Phase IV (KMG-IV): sequencing the most valuable type-strain genomes for metagenomic binning, comparative biology and taxonomic classification.</title>
        <authorList>
            <person name="Goeker M."/>
        </authorList>
    </citation>
    <scope>NUCLEOTIDE SEQUENCE [LARGE SCALE GENOMIC DNA]</scope>
    <source>
        <strain evidence="7 8">DSM 101465</strain>
    </source>
</reference>
<dbReference type="PROSITE" id="PS51686">
    <property type="entry name" value="SAM_MT_RSMB_NOP"/>
    <property type="match status" value="1"/>
</dbReference>
<comment type="similarity">
    <text evidence="5">Belongs to the class I-like SAM-binding methyltransferase superfamily. RsmB/NOP family.</text>
</comment>
<dbReference type="PANTHER" id="PTHR22807:SF53">
    <property type="entry name" value="RIBOSOMAL RNA SMALL SUBUNIT METHYLTRANSFERASE B-RELATED"/>
    <property type="match status" value="1"/>
</dbReference>
<dbReference type="GO" id="GO:0003723">
    <property type="term" value="F:RNA binding"/>
    <property type="evidence" value="ECO:0007669"/>
    <property type="project" value="UniProtKB-UniRule"/>
</dbReference>
<dbReference type="EMBL" id="JACHEH010000004">
    <property type="protein sequence ID" value="MBB6168141.1"/>
    <property type="molecule type" value="Genomic_DNA"/>
</dbReference>
<feature type="binding site" evidence="5">
    <location>
        <position position="263"/>
    </location>
    <ligand>
        <name>S-adenosyl-L-methionine</name>
        <dbReference type="ChEBI" id="CHEBI:59789"/>
    </ligand>
</feature>
<gene>
    <name evidence="7" type="ORF">HNQ73_001771</name>
</gene>
<dbReference type="EC" id="2.1.1.176" evidence="7"/>
<evidence type="ECO:0000256" key="4">
    <source>
        <dbReference type="ARBA" id="ARBA00022884"/>
    </source>
</evidence>
<dbReference type="AlphaFoldDB" id="A0A841K6Q3"/>
<dbReference type="GO" id="GO:0001510">
    <property type="term" value="P:RNA methylation"/>
    <property type="evidence" value="ECO:0007669"/>
    <property type="project" value="InterPro"/>
</dbReference>
<dbReference type="InterPro" id="IPR049560">
    <property type="entry name" value="MeTrfase_RsmB-F_NOP2_cat"/>
</dbReference>
<dbReference type="SUPFAM" id="SSF53335">
    <property type="entry name" value="S-adenosyl-L-methionine-dependent methyltransferases"/>
    <property type="match status" value="1"/>
</dbReference>
<keyword evidence="3 5" id="KW-0949">S-adenosyl-L-methionine</keyword>
<evidence type="ECO:0000313" key="8">
    <source>
        <dbReference type="Proteomes" id="UP000588017"/>
    </source>
</evidence>
<keyword evidence="2 5" id="KW-0808">Transferase</keyword>
<dbReference type="InterPro" id="IPR029063">
    <property type="entry name" value="SAM-dependent_MTases_sf"/>
</dbReference>
<dbReference type="Pfam" id="PF22458">
    <property type="entry name" value="RsmF-B_ferredox"/>
    <property type="match status" value="1"/>
</dbReference>
<accession>A0A841K6Q3</accession>
<dbReference type="Pfam" id="PF01189">
    <property type="entry name" value="Methyltr_RsmB-F"/>
    <property type="match status" value="1"/>
</dbReference>
<proteinExistence type="inferred from homology"/>
<dbReference type="CDD" id="cd02440">
    <property type="entry name" value="AdoMet_MTases"/>
    <property type="match status" value="1"/>
</dbReference>
<feature type="active site" description="Nucleophile" evidence="5">
    <location>
        <position position="367"/>
    </location>
</feature>
<evidence type="ECO:0000313" key="7">
    <source>
        <dbReference type="EMBL" id="MBB6168141.1"/>
    </source>
</evidence>
<feature type="domain" description="SAM-dependent MTase RsmB/NOP-type" evidence="6">
    <location>
        <begin position="146"/>
        <end position="434"/>
    </location>
</feature>
<evidence type="ECO:0000256" key="2">
    <source>
        <dbReference type="ARBA" id="ARBA00022679"/>
    </source>
</evidence>
<evidence type="ECO:0000256" key="1">
    <source>
        <dbReference type="ARBA" id="ARBA00022603"/>
    </source>
</evidence>
<dbReference type="Gene3D" id="3.40.50.150">
    <property type="entry name" value="Vaccinia Virus protein VP39"/>
    <property type="match status" value="1"/>
</dbReference>
<evidence type="ECO:0000256" key="5">
    <source>
        <dbReference type="PROSITE-ProRule" id="PRU01023"/>
    </source>
</evidence>